<sequence length="396" mass="43985">MRASLPFLTALGCVPAALAVPHPRVHSPEYVNWTTFKANGVNLGGWLVQESTIDSQFWGTYSGGADDEWGLCEHLGSQCGPVLEHRYATYITKSDIDKLANVGVGVLRIPTTYAAWIKLPGSQLYSGNQATYLKQVADYAITKYGMHIIVDVHSLPGGINGLTIGEASGHWGWYYNETAFDYSMQVIDAVIAFVQNSGSPQSYTIEPMNEPTDNPDMSVFGTPAALSDRGATWVLKYIRAVIDRVASVNPNIPVMFQGSFKPEQYWSSDLPADANLVFDVHTYFFERNVTSETLPAHLYADARSKTGDGKFPVFTGEWSIQTLYQNSFALRARNVNAGLDAMYKYSQGSCYWTAKFSGNATVNGQGTQADYWNFEYFVDHGYIDLTRFQETKRNMT</sequence>
<dbReference type="PANTHER" id="PTHR31297">
    <property type="entry name" value="GLUCAN ENDO-1,6-BETA-GLUCOSIDASE B"/>
    <property type="match status" value="1"/>
</dbReference>
<dbReference type="Pfam" id="PF00150">
    <property type="entry name" value="Cellulase"/>
    <property type="match status" value="1"/>
</dbReference>
<evidence type="ECO:0000256" key="11">
    <source>
        <dbReference type="ARBA" id="ARBA00036824"/>
    </source>
</evidence>
<dbReference type="AlphaFoldDB" id="A0A5N7AN84"/>
<evidence type="ECO:0000256" key="7">
    <source>
        <dbReference type="ARBA" id="ARBA00022801"/>
    </source>
</evidence>
<dbReference type="SUPFAM" id="SSF51445">
    <property type="entry name" value="(Trans)glycosidases"/>
    <property type="match status" value="1"/>
</dbReference>
<dbReference type="InterPro" id="IPR050386">
    <property type="entry name" value="Glycosyl_hydrolase_5"/>
</dbReference>
<comment type="catalytic activity">
    <reaction evidence="11">
        <text>Successive hydrolysis of beta-D-glucose units from the non-reducing ends of (1-&gt;3)-beta-D-glucans, releasing alpha-glucose.</text>
        <dbReference type="EC" id="3.2.1.58"/>
    </reaction>
</comment>
<evidence type="ECO:0000256" key="3">
    <source>
        <dbReference type="ARBA" id="ARBA00005641"/>
    </source>
</evidence>
<proteinExistence type="inferred from homology"/>
<gene>
    <name evidence="19" type="ORF">BDV26DRAFT_286862</name>
</gene>
<comment type="subunit">
    <text evidence="4">Monomer.</text>
</comment>
<accession>A0A5N7AN84</accession>
<keyword evidence="10" id="KW-0961">Cell wall biogenesis/degradation</keyword>
<feature type="chain" id="PRO_5024963930" description="glucan 1,3-beta-glucosidase" evidence="17">
    <location>
        <begin position="20"/>
        <end position="396"/>
    </location>
</feature>
<comment type="subcellular location">
    <subcellularLocation>
        <location evidence="2">Secreted</location>
    </subcellularLocation>
</comment>
<dbReference type="InterPro" id="IPR001547">
    <property type="entry name" value="Glyco_hydro_5"/>
</dbReference>
<dbReference type="EMBL" id="ML736435">
    <property type="protein sequence ID" value="KAE8371352.1"/>
    <property type="molecule type" value="Genomic_DNA"/>
</dbReference>
<evidence type="ECO:0000256" key="2">
    <source>
        <dbReference type="ARBA" id="ARBA00004613"/>
    </source>
</evidence>
<dbReference type="PANTHER" id="PTHR31297:SF1">
    <property type="entry name" value="GLUCAN 1,3-BETA-GLUCOSIDASE I_II-RELATED"/>
    <property type="match status" value="1"/>
</dbReference>
<dbReference type="EC" id="3.2.1.58" evidence="13"/>
<evidence type="ECO:0000256" key="8">
    <source>
        <dbReference type="ARBA" id="ARBA00023211"/>
    </source>
</evidence>
<dbReference type="Proteomes" id="UP000326198">
    <property type="component" value="Unassembled WGS sequence"/>
</dbReference>
<dbReference type="GO" id="GO:0004338">
    <property type="term" value="F:glucan exo-1,3-beta-glucosidase activity"/>
    <property type="evidence" value="ECO:0007669"/>
    <property type="project" value="UniProtKB-EC"/>
</dbReference>
<evidence type="ECO:0000313" key="20">
    <source>
        <dbReference type="Proteomes" id="UP000326198"/>
    </source>
</evidence>
<evidence type="ECO:0000256" key="4">
    <source>
        <dbReference type="ARBA" id="ARBA00011245"/>
    </source>
</evidence>
<evidence type="ECO:0000256" key="6">
    <source>
        <dbReference type="ARBA" id="ARBA00022729"/>
    </source>
</evidence>
<dbReference type="Gene3D" id="3.20.20.80">
    <property type="entry name" value="Glycosidases"/>
    <property type="match status" value="1"/>
</dbReference>
<evidence type="ECO:0000259" key="18">
    <source>
        <dbReference type="Pfam" id="PF00150"/>
    </source>
</evidence>
<name>A0A5N7AN84_9EURO</name>
<keyword evidence="6 17" id="KW-0732">Signal</keyword>
<dbReference type="InterPro" id="IPR017853">
    <property type="entry name" value="GH"/>
</dbReference>
<dbReference type="GO" id="GO:0009251">
    <property type="term" value="P:glucan catabolic process"/>
    <property type="evidence" value="ECO:0007669"/>
    <property type="project" value="TreeGrafter"/>
</dbReference>
<evidence type="ECO:0000256" key="16">
    <source>
        <dbReference type="RuleBase" id="RU361153"/>
    </source>
</evidence>
<protein>
    <recommendedName>
        <fullName evidence="13">glucan 1,3-beta-glucosidase</fullName>
        <ecNumber evidence="13">3.2.1.58</ecNumber>
    </recommendedName>
    <alternativeName>
        <fullName evidence="15">Exo-1,3-beta-glucanase 1</fullName>
    </alternativeName>
    <alternativeName>
        <fullName evidence="14">Exo-1,3-beta-glucanase A</fullName>
    </alternativeName>
</protein>
<comment type="similarity">
    <text evidence="3 16">Belongs to the glycosyl hydrolase 5 (cellulase A) family.</text>
</comment>
<comment type="function">
    <text evidence="12">Beta-glucanases participate in the metabolism of beta-glucan, the main structural component of the cell wall. It could also function biosynthetically as a transglycosylase.</text>
</comment>
<evidence type="ECO:0000313" key="19">
    <source>
        <dbReference type="EMBL" id="KAE8371352.1"/>
    </source>
</evidence>
<feature type="domain" description="Glycoside hydrolase family 5" evidence="18">
    <location>
        <begin position="87"/>
        <end position="355"/>
    </location>
</feature>
<reference evidence="19 20" key="1">
    <citation type="submission" date="2019-04" db="EMBL/GenBank/DDBJ databases">
        <title>Friends and foes A comparative genomics studyof 23 Aspergillus species from section Flavi.</title>
        <authorList>
            <consortium name="DOE Joint Genome Institute"/>
            <person name="Kjaerbolling I."/>
            <person name="Vesth T."/>
            <person name="Frisvad J.C."/>
            <person name="Nybo J.L."/>
            <person name="Theobald S."/>
            <person name="Kildgaard S."/>
            <person name="Isbrandt T."/>
            <person name="Kuo A."/>
            <person name="Sato A."/>
            <person name="Lyhne E.K."/>
            <person name="Kogle M.E."/>
            <person name="Wiebenga A."/>
            <person name="Kun R.S."/>
            <person name="Lubbers R.J."/>
            <person name="Makela M.R."/>
            <person name="Barry K."/>
            <person name="Chovatia M."/>
            <person name="Clum A."/>
            <person name="Daum C."/>
            <person name="Haridas S."/>
            <person name="He G."/>
            <person name="LaButti K."/>
            <person name="Lipzen A."/>
            <person name="Mondo S."/>
            <person name="Riley R."/>
            <person name="Salamov A."/>
            <person name="Simmons B.A."/>
            <person name="Magnuson J.K."/>
            <person name="Henrissat B."/>
            <person name="Mortensen U.H."/>
            <person name="Larsen T.O."/>
            <person name="Devries R.P."/>
            <person name="Grigoriev I.V."/>
            <person name="Machida M."/>
            <person name="Baker S.E."/>
            <person name="Andersen M.R."/>
        </authorList>
    </citation>
    <scope>NUCLEOTIDE SEQUENCE [LARGE SCALE GENOMIC DNA]</scope>
    <source>
        <strain evidence="19 20">IBT 29228</strain>
    </source>
</reference>
<evidence type="ECO:0000256" key="5">
    <source>
        <dbReference type="ARBA" id="ARBA00022525"/>
    </source>
</evidence>
<evidence type="ECO:0000256" key="10">
    <source>
        <dbReference type="ARBA" id="ARBA00023316"/>
    </source>
</evidence>
<evidence type="ECO:0000256" key="17">
    <source>
        <dbReference type="SAM" id="SignalP"/>
    </source>
</evidence>
<keyword evidence="7 16" id="KW-0378">Hydrolase</keyword>
<keyword evidence="8" id="KW-0464">Manganese</keyword>
<keyword evidence="9 16" id="KW-0326">Glycosidase</keyword>
<dbReference type="GO" id="GO:0005576">
    <property type="term" value="C:extracellular region"/>
    <property type="evidence" value="ECO:0007669"/>
    <property type="project" value="UniProtKB-SubCell"/>
</dbReference>
<evidence type="ECO:0000256" key="1">
    <source>
        <dbReference type="ARBA" id="ARBA00001936"/>
    </source>
</evidence>
<keyword evidence="20" id="KW-1185">Reference proteome</keyword>
<dbReference type="OrthoDB" id="1887033at2759"/>
<evidence type="ECO:0000256" key="9">
    <source>
        <dbReference type="ARBA" id="ARBA00023295"/>
    </source>
</evidence>
<feature type="signal peptide" evidence="17">
    <location>
        <begin position="1"/>
        <end position="19"/>
    </location>
</feature>
<evidence type="ECO:0000256" key="14">
    <source>
        <dbReference type="ARBA" id="ARBA00041261"/>
    </source>
</evidence>
<evidence type="ECO:0000256" key="15">
    <source>
        <dbReference type="ARBA" id="ARBA00041265"/>
    </source>
</evidence>
<organism evidence="19 20">
    <name type="scientific">Aspergillus bertholletiae</name>
    <dbReference type="NCBI Taxonomy" id="1226010"/>
    <lineage>
        <taxon>Eukaryota</taxon>
        <taxon>Fungi</taxon>
        <taxon>Dikarya</taxon>
        <taxon>Ascomycota</taxon>
        <taxon>Pezizomycotina</taxon>
        <taxon>Eurotiomycetes</taxon>
        <taxon>Eurotiomycetidae</taxon>
        <taxon>Eurotiales</taxon>
        <taxon>Aspergillaceae</taxon>
        <taxon>Aspergillus</taxon>
        <taxon>Aspergillus subgen. Circumdati</taxon>
    </lineage>
</organism>
<evidence type="ECO:0000256" key="12">
    <source>
        <dbReference type="ARBA" id="ARBA00037254"/>
    </source>
</evidence>
<dbReference type="GO" id="GO:0071555">
    <property type="term" value="P:cell wall organization"/>
    <property type="evidence" value="ECO:0007669"/>
    <property type="project" value="UniProtKB-KW"/>
</dbReference>
<evidence type="ECO:0000256" key="13">
    <source>
        <dbReference type="ARBA" id="ARBA00038929"/>
    </source>
</evidence>
<comment type="cofactor">
    <cofactor evidence="1">
        <name>Mn(2+)</name>
        <dbReference type="ChEBI" id="CHEBI:29035"/>
    </cofactor>
</comment>
<keyword evidence="5" id="KW-0964">Secreted</keyword>
<dbReference type="GO" id="GO:0009986">
    <property type="term" value="C:cell surface"/>
    <property type="evidence" value="ECO:0007669"/>
    <property type="project" value="TreeGrafter"/>
</dbReference>